<evidence type="ECO:0000256" key="7">
    <source>
        <dbReference type="ARBA" id="ARBA00023065"/>
    </source>
</evidence>
<dbReference type="Pfam" id="PF00005">
    <property type="entry name" value="ABC_tran"/>
    <property type="match status" value="1"/>
</dbReference>
<dbReference type="InterPro" id="IPR017871">
    <property type="entry name" value="ABC_transporter-like_CS"/>
</dbReference>
<dbReference type="GO" id="GO:0016020">
    <property type="term" value="C:membrane"/>
    <property type="evidence" value="ECO:0007669"/>
    <property type="project" value="InterPro"/>
</dbReference>
<name>A0A928V0K0_9GAMM</name>
<dbReference type="PROSITE" id="PS00211">
    <property type="entry name" value="ABC_TRANSPORTER_1"/>
    <property type="match status" value="1"/>
</dbReference>
<dbReference type="Gene3D" id="3.40.50.300">
    <property type="entry name" value="P-loop containing nucleotide triphosphate hydrolases"/>
    <property type="match status" value="1"/>
</dbReference>
<keyword evidence="3" id="KW-0410">Iron transport</keyword>
<dbReference type="SMART" id="SM00382">
    <property type="entry name" value="AAA"/>
    <property type="match status" value="1"/>
</dbReference>
<evidence type="ECO:0000259" key="9">
    <source>
        <dbReference type="PROSITE" id="PS50893"/>
    </source>
</evidence>
<proteinExistence type="predicted"/>
<dbReference type="AlphaFoldDB" id="A0A928V0K0"/>
<keyword evidence="6" id="KW-0408">Iron</keyword>
<keyword evidence="11" id="KW-1185">Reference proteome</keyword>
<accession>A0A928V0K0</accession>
<evidence type="ECO:0000256" key="4">
    <source>
        <dbReference type="ARBA" id="ARBA00022741"/>
    </source>
</evidence>
<evidence type="ECO:0000256" key="2">
    <source>
        <dbReference type="ARBA" id="ARBA00022475"/>
    </source>
</evidence>
<reference evidence="10" key="1">
    <citation type="submission" date="2018-07" db="EMBL/GenBank/DDBJ databases">
        <title>Genome assembly of strain Ka43.</title>
        <authorList>
            <person name="Kukolya J."/>
            <person name="Nagy I."/>
            <person name="Horvath B."/>
            <person name="Toth A."/>
        </authorList>
    </citation>
    <scope>NUCLEOTIDE SEQUENCE</scope>
    <source>
        <strain evidence="10">KB43</strain>
    </source>
</reference>
<sequence length="372" mass="40420">MISANENSLPLRIRGLGKTFGDHIALDNLNLSLEPGQVLALLGPSGCGKTTLLRCIAGLLDGDSGEISIRGTLVANEKINLPPEKRGLGMVFQDYALWPHMTVAENLAFPLRMRKLPHTEQQQRISWALDLVGLAHLADRSPGTLSGGQQQRVALARAIVAQPALLLMDEPLSNLDKNLRTQLALEIRTLIDDLGLTAVFVTHDQHEAFALADKVAVMHNGRIAQLAAPVELFNQPATPDIAEFLDAGTIIETSITAAGLQWGKHHLPLTSTTASSLGDVRVLLPHRALVLHDDGPLRGKVRSRIYQGDYYLAEIDLDMGTAQSTRVKLHLSHCPAANMPVNLALVSRSLHAWHNNNPLTLSLAVVRERELA</sequence>
<dbReference type="EMBL" id="PRDL01000001">
    <property type="protein sequence ID" value="MBE8716092.1"/>
    <property type="molecule type" value="Genomic_DNA"/>
</dbReference>
<organism evidence="10 11">
    <name type="scientific">Cellvibrio polysaccharolyticus</name>
    <dbReference type="NCBI Taxonomy" id="2082724"/>
    <lineage>
        <taxon>Bacteria</taxon>
        <taxon>Pseudomonadati</taxon>
        <taxon>Pseudomonadota</taxon>
        <taxon>Gammaproteobacteria</taxon>
        <taxon>Cellvibrionales</taxon>
        <taxon>Cellvibrionaceae</taxon>
        <taxon>Cellvibrio</taxon>
    </lineage>
</organism>
<keyword evidence="8" id="KW-0472">Membrane</keyword>
<keyword evidence="5 10" id="KW-0067">ATP-binding</keyword>
<dbReference type="PROSITE" id="PS50893">
    <property type="entry name" value="ABC_TRANSPORTER_2"/>
    <property type="match status" value="1"/>
</dbReference>
<evidence type="ECO:0000256" key="3">
    <source>
        <dbReference type="ARBA" id="ARBA00022496"/>
    </source>
</evidence>
<evidence type="ECO:0000256" key="8">
    <source>
        <dbReference type="ARBA" id="ARBA00023136"/>
    </source>
</evidence>
<keyword evidence="4" id="KW-0547">Nucleotide-binding</keyword>
<evidence type="ECO:0000256" key="5">
    <source>
        <dbReference type="ARBA" id="ARBA00022840"/>
    </source>
</evidence>
<evidence type="ECO:0000313" key="11">
    <source>
        <dbReference type="Proteomes" id="UP000652567"/>
    </source>
</evidence>
<dbReference type="GO" id="GO:0016887">
    <property type="term" value="F:ATP hydrolysis activity"/>
    <property type="evidence" value="ECO:0007669"/>
    <property type="project" value="InterPro"/>
</dbReference>
<dbReference type="InterPro" id="IPR050093">
    <property type="entry name" value="ABC_SmlMolc_Importer"/>
</dbReference>
<evidence type="ECO:0000313" key="10">
    <source>
        <dbReference type="EMBL" id="MBE8716092.1"/>
    </source>
</evidence>
<keyword evidence="1" id="KW-0813">Transport</keyword>
<dbReference type="CDD" id="cd03259">
    <property type="entry name" value="ABC_Carb_Solutes_like"/>
    <property type="match status" value="1"/>
</dbReference>
<dbReference type="InterPro" id="IPR027417">
    <property type="entry name" value="P-loop_NTPase"/>
</dbReference>
<dbReference type="SUPFAM" id="SSF52540">
    <property type="entry name" value="P-loop containing nucleoside triphosphate hydrolases"/>
    <property type="match status" value="1"/>
</dbReference>
<protein>
    <submittedName>
        <fullName evidence="10">ABC transporter ATP-binding protein</fullName>
    </submittedName>
</protein>
<dbReference type="FunFam" id="3.40.50.300:FF:000425">
    <property type="entry name" value="Probable ABC transporter, ATP-binding subunit"/>
    <property type="match status" value="1"/>
</dbReference>
<dbReference type="GO" id="GO:0005524">
    <property type="term" value="F:ATP binding"/>
    <property type="evidence" value="ECO:0007669"/>
    <property type="project" value="UniProtKB-KW"/>
</dbReference>
<dbReference type="InterPro" id="IPR003593">
    <property type="entry name" value="AAA+_ATPase"/>
</dbReference>
<comment type="caution">
    <text evidence="10">The sequence shown here is derived from an EMBL/GenBank/DDBJ whole genome shotgun (WGS) entry which is preliminary data.</text>
</comment>
<dbReference type="Proteomes" id="UP000652567">
    <property type="component" value="Unassembled WGS sequence"/>
</dbReference>
<feature type="domain" description="ABC transporter" evidence="9">
    <location>
        <begin position="11"/>
        <end position="245"/>
    </location>
</feature>
<gene>
    <name evidence="10" type="ORF">C4F51_02690</name>
</gene>
<dbReference type="PANTHER" id="PTHR42781">
    <property type="entry name" value="SPERMIDINE/PUTRESCINE IMPORT ATP-BINDING PROTEIN POTA"/>
    <property type="match status" value="1"/>
</dbReference>
<dbReference type="InterPro" id="IPR015853">
    <property type="entry name" value="ABC_transpr_FbpC"/>
</dbReference>
<dbReference type="GO" id="GO:0015697">
    <property type="term" value="P:quaternary ammonium group transport"/>
    <property type="evidence" value="ECO:0007669"/>
    <property type="project" value="UniProtKB-ARBA"/>
</dbReference>
<keyword evidence="2" id="KW-1003">Cell membrane</keyword>
<keyword evidence="7" id="KW-0406">Ion transport</keyword>
<dbReference type="RefSeq" id="WP_193906925.1">
    <property type="nucleotide sequence ID" value="NZ_PRDL01000001.1"/>
</dbReference>
<evidence type="ECO:0000256" key="1">
    <source>
        <dbReference type="ARBA" id="ARBA00022448"/>
    </source>
</evidence>
<dbReference type="InterPro" id="IPR003439">
    <property type="entry name" value="ABC_transporter-like_ATP-bd"/>
</dbReference>
<evidence type="ECO:0000256" key="6">
    <source>
        <dbReference type="ARBA" id="ARBA00023004"/>
    </source>
</evidence>
<dbReference type="PANTHER" id="PTHR42781:SF4">
    <property type="entry name" value="SPERMIDINE_PUTRESCINE IMPORT ATP-BINDING PROTEIN POTA"/>
    <property type="match status" value="1"/>
</dbReference>
<dbReference type="GO" id="GO:0015408">
    <property type="term" value="F:ABC-type ferric iron transporter activity"/>
    <property type="evidence" value="ECO:0007669"/>
    <property type="project" value="InterPro"/>
</dbReference>